<dbReference type="Proteomes" id="UP001152799">
    <property type="component" value="Chromosome 8"/>
</dbReference>
<evidence type="ECO:0000256" key="1">
    <source>
        <dbReference type="SAM" id="SignalP"/>
    </source>
</evidence>
<keyword evidence="1" id="KW-0732">Signal</keyword>
<keyword evidence="3" id="KW-1185">Reference proteome</keyword>
<proteinExistence type="predicted"/>
<sequence length="95" mass="10127">MQKEGIIIIIVASIIIAMCKDEQVRPCNVPCQDCPCLNCPEGTVPGNYMYCQCCQTCVIPEGGKCPWTGDEPDSGDVECEVGTNCCNGICSLNCG</sequence>
<feature type="signal peptide" evidence="1">
    <location>
        <begin position="1"/>
        <end position="19"/>
    </location>
</feature>
<name>A0A9N9QSS7_9CUCU</name>
<dbReference type="AlphaFoldDB" id="A0A9N9QSS7"/>
<accession>A0A9N9QSS7</accession>
<evidence type="ECO:0000313" key="2">
    <source>
        <dbReference type="EMBL" id="CAG9772912.1"/>
    </source>
</evidence>
<organism evidence="2 3">
    <name type="scientific">Ceutorhynchus assimilis</name>
    <name type="common">cabbage seed weevil</name>
    <dbReference type="NCBI Taxonomy" id="467358"/>
    <lineage>
        <taxon>Eukaryota</taxon>
        <taxon>Metazoa</taxon>
        <taxon>Ecdysozoa</taxon>
        <taxon>Arthropoda</taxon>
        <taxon>Hexapoda</taxon>
        <taxon>Insecta</taxon>
        <taxon>Pterygota</taxon>
        <taxon>Neoptera</taxon>
        <taxon>Endopterygota</taxon>
        <taxon>Coleoptera</taxon>
        <taxon>Polyphaga</taxon>
        <taxon>Cucujiformia</taxon>
        <taxon>Curculionidae</taxon>
        <taxon>Ceutorhynchinae</taxon>
        <taxon>Ceutorhynchus</taxon>
    </lineage>
</organism>
<gene>
    <name evidence="2" type="ORF">CEUTPL_LOCUS13313</name>
</gene>
<dbReference type="EMBL" id="OU892284">
    <property type="protein sequence ID" value="CAG9772912.1"/>
    <property type="molecule type" value="Genomic_DNA"/>
</dbReference>
<evidence type="ECO:0000313" key="3">
    <source>
        <dbReference type="Proteomes" id="UP001152799"/>
    </source>
</evidence>
<feature type="chain" id="PRO_5040256452" evidence="1">
    <location>
        <begin position="20"/>
        <end position="95"/>
    </location>
</feature>
<protein>
    <submittedName>
        <fullName evidence="2">Uncharacterized protein</fullName>
    </submittedName>
</protein>
<reference evidence="2" key="1">
    <citation type="submission" date="2022-01" db="EMBL/GenBank/DDBJ databases">
        <authorList>
            <person name="King R."/>
        </authorList>
    </citation>
    <scope>NUCLEOTIDE SEQUENCE</scope>
</reference>